<keyword evidence="3" id="KW-0418">Kinase</keyword>
<evidence type="ECO:0000313" key="4">
    <source>
        <dbReference type="Proteomes" id="UP000195402"/>
    </source>
</evidence>
<accession>A0A200Q255</accession>
<feature type="compositionally biased region" description="Basic and acidic residues" evidence="1">
    <location>
        <begin position="378"/>
        <end position="387"/>
    </location>
</feature>
<sequence>MSHSNEPSNQSGINSNENDGNGDENVAQNEKITIDQSLLIDFEHLSIDFMIGQGAQSSVYKGSITTNLLYLLNKSEDLSAIDSLKKLHCIRYKTMDVAVKVIQPEEVSSVSPERKVNFVREVMMISRVKHDNLVEFIGASTEPPFIVTELMKGGSLKDYLHKMRPSCPDLERSISFALDISQGMEFLHANGIIHRDLKPANLLLTEDHMKLKLADFGLAREGEEMMTAEAGTYKWMAPELYNTVEPLKRGEKTHYDHKVDIYSFAIVLWELLTNCTPFKGMSCMQTIYAVATKNARPSVDKLPKDLVPLIESCWAVDPALRPEFTEITTTLLDFLRTTLHLAPTEQPQQEEDAKTEQQQQSHGQEADSAGTRQLNMKESGEVVDVRKSPSRRRSSTPNYYSCFGRCFLG</sequence>
<dbReference type="InterPro" id="IPR051681">
    <property type="entry name" value="Ser/Thr_Kinases-Pseudokinases"/>
</dbReference>
<feature type="region of interest" description="Disordered" evidence="1">
    <location>
        <begin position="1"/>
        <end position="25"/>
    </location>
</feature>
<protein>
    <submittedName>
        <fullName evidence="3">Protein kinase domain</fullName>
    </submittedName>
</protein>
<dbReference type="EMBL" id="MVGT01003299">
    <property type="protein sequence ID" value="OVA04547.1"/>
    <property type="molecule type" value="Genomic_DNA"/>
</dbReference>
<dbReference type="InParanoid" id="A0A200Q255"/>
<dbReference type="SMART" id="SM00220">
    <property type="entry name" value="S_TKc"/>
    <property type="match status" value="1"/>
</dbReference>
<dbReference type="SUPFAM" id="SSF56112">
    <property type="entry name" value="Protein kinase-like (PK-like)"/>
    <property type="match status" value="1"/>
</dbReference>
<dbReference type="GO" id="GO:0005524">
    <property type="term" value="F:ATP binding"/>
    <property type="evidence" value="ECO:0007669"/>
    <property type="project" value="InterPro"/>
</dbReference>
<evidence type="ECO:0000259" key="2">
    <source>
        <dbReference type="PROSITE" id="PS50011"/>
    </source>
</evidence>
<dbReference type="PRINTS" id="PR00109">
    <property type="entry name" value="TYRKINASE"/>
</dbReference>
<gene>
    <name evidence="3" type="ORF">BVC80_1715g67</name>
</gene>
<organism evidence="3 4">
    <name type="scientific">Macleaya cordata</name>
    <name type="common">Five-seeded plume-poppy</name>
    <name type="synonym">Bocconia cordata</name>
    <dbReference type="NCBI Taxonomy" id="56857"/>
    <lineage>
        <taxon>Eukaryota</taxon>
        <taxon>Viridiplantae</taxon>
        <taxon>Streptophyta</taxon>
        <taxon>Embryophyta</taxon>
        <taxon>Tracheophyta</taxon>
        <taxon>Spermatophyta</taxon>
        <taxon>Magnoliopsida</taxon>
        <taxon>Ranunculales</taxon>
        <taxon>Papaveraceae</taxon>
        <taxon>Papaveroideae</taxon>
        <taxon>Macleaya</taxon>
    </lineage>
</organism>
<dbReference type="InterPro" id="IPR011009">
    <property type="entry name" value="Kinase-like_dom_sf"/>
</dbReference>
<dbReference type="PROSITE" id="PS50011">
    <property type="entry name" value="PROTEIN_KINASE_DOM"/>
    <property type="match status" value="1"/>
</dbReference>
<dbReference type="Proteomes" id="UP000195402">
    <property type="component" value="Unassembled WGS sequence"/>
</dbReference>
<dbReference type="OrthoDB" id="4062651at2759"/>
<dbReference type="STRING" id="56857.A0A200Q255"/>
<reference evidence="3 4" key="1">
    <citation type="journal article" date="2017" name="Mol. Plant">
        <title>The Genome of Medicinal Plant Macleaya cordata Provides New Insights into Benzylisoquinoline Alkaloids Metabolism.</title>
        <authorList>
            <person name="Liu X."/>
            <person name="Liu Y."/>
            <person name="Huang P."/>
            <person name="Ma Y."/>
            <person name="Qing Z."/>
            <person name="Tang Q."/>
            <person name="Cao H."/>
            <person name="Cheng P."/>
            <person name="Zheng Y."/>
            <person name="Yuan Z."/>
            <person name="Zhou Y."/>
            <person name="Liu J."/>
            <person name="Tang Z."/>
            <person name="Zhuo Y."/>
            <person name="Zhang Y."/>
            <person name="Yu L."/>
            <person name="Huang J."/>
            <person name="Yang P."/>
            <person name="Peng Q."/>
            <person name="Zhang J."/>
            <person name="Jiang W."/>
            <person name="Zhang Z."/>
            <person name="Lin K."/>
            <person name="Ro D.K."/>
            <person name="Chen X."/>
            <person name="Xiong X."/>
            <person name="Shang Y."/>
            <person name="Huang S."/>
            <person name="Zeng J."/>
        </authorList>
    </citation>
    <scope>NUCLEOTIDE SEQUENCE [LARGE SCALE GENOMIC DNA]</scope>
    <source>
        <strain evidence="4">cv. BLH2017</strain>
        <tissue evidence="3">Root</tissue>
    </source>
</reference>
<keyword evidence="3" id="KW-0808">Transferase</keyword>
<dbReference type="PROSITE" id="PS00108">
    <property type="entry name" value="PROTEIN_KINASE_ST"/>
    <property type="match status" value="1"/>
</dbReference>
<dbReference type="Gene3D" id="1.10.510.10">
    <property type="entry name" value="Transferase(Phosphotransferase) domain 1"/>
    <property type="match status" value="1"/>
</dbReference>
<name>A0A200Q255_MACCD</name>
<feature type="compositionally biased region" description="Low complexity" evidence="1">
    <location>
        <begin position="11"/>
        <end position="25"/>
    </location>
</feature>
<dbReference type="OMA" id="KPKLMIV"/>
<evidence type="ECO:0000256" key="1">
    <source>
        <dbReference type="SAM" id="MobiDB-lite"/>
    </source>
</evidence>
<keyword evidence="4" id="KW-1185">Reference proteome</keyword>
<dbReference type="InterPro" id="IPR000719">
    <property type="entry name" value="Prot_kinase_dom"/>
</dbReference>
<dbReference type="PANTHER" id="PTHR44329:SF84">
    <property type="entry name" value="PROTEIN KINASE LIKE PROTEIN"/>
    <property type="match status" value="1"/>
</dbReference>
<dbReference type="Pfam" id="PF07714">
    <property type="entry name" value="PK_Tyr_Ser-Thr"/>
    <property type="match status" value="1"/>
</dbReference>
<dbReference type="PANTHER" id="PTHR44329">
    <property type="entry name" value="SERINE/THREONINE-PROTEIN KINASE TNNI3K-RELATED"/>
    <property type="match status" value="1"/>
</dbReference>
<dbReference type="InterPro" id="IPR008271">
    <property type="entry name" value="Ser/Thr_kinase_AS"/>
</dbReference>
<dbReference type="InterPro" id="IPR001245">
    <property type="entry name" value="Ser-Thr/Tyr_kinase_cat_dom"/>
</dbReference>
<dbReference type="AlphaFoldDB" id="A0A200Q255"/>
<feature type="region of interest" description="Disordered" evidence="1">
    <location>
        <begin position="344"/>
        <end position="396"/>
    </location>
</feature>
<dbReference type="FunCoup" id="A0A200Q255">
    <property type="interactions" value="1919"/>
</dbReference>
<dbReference type="CDD" id="cd13999">
    <property type="entry name" value="STKc_MAP3K-like"/>
    <property type="match status" value="1"/>
</dbReference>
<dbReference type="Gene3D" id="3.30.200.20">
    <property type="entry name" value="Phosphorylase Kinase, domain 1"/>
    <property type="match status" value="1"/>
</dbReference>
<evidence type="ECO:0000313" key="3">
    <source>
        <dbReference type="EMBL" id="OVA04547.1"/>
    </source>
</evidence>
<feature type="domain" description="Protein kinase" evidence="2">
    <location>
        <begin position="45"/>
        <end position="335"/>
    </location>
</feature>
<dbReference type="GO" id="GO:0004674">
    <property type="term" value="F:protein serine/threonine kinase activity"/>
    <property type="evidence" value="ECO:0007669"/>
    <property type="project" value="TreeGrafter"/>
</dbReference>
<proteinExistence type="predicted"/>
<feature type="compositionally biased region" description="Polar residues" evidence="1">
    <location>
        <begin position="1"/>
        <end position="10"/>
    </location>
</feature>
<comment type="caution">
    <text evidence="3">The sequence shown here is derived from an EMBL/GenBank/DDBJ whole genome shotgun (WGS) entry which is preliminary data.</text>
</comment>